<evidence type="ECO:0000313" key="1">
    <source>
        <dbReference type="EMBL" id="HAG5771479.1"/>
    </source>
</evidence>
<dbReference type="Pfam" id="PF18673">
    <property type="entry name" value="IrmA"/>
    <property type="match status" value="1"/>
</dbReference>
<reference evidence="1" key="1">
    <citation type="journal article" date="2018" name="Genome Biol.">
        <title>SKESA: strategic k-mer extension for scrupulous assemblies.</title>
        <authorList>
            <person name="Souvorov A."/>
            <person name="Agarwala R."/>
            <person name="Lipman D.J."/>
        </authorList>
    </citation>
    <scope>NUCLEOTIDE SEQUENCE [LARGE SCALE GENOMIC DNA]</scope>
    <source>
        <strain evidence="1">1839</strain>
    </source>
</reference>
<protein>
    <submittedName>
        <fullName evidence="1">Uncharacterized protein</fullName>
    </submittedName>
</protein>
<gene>
    <name evidence="1" type="ORF">GGB84_003176</name>
    <name evidence="2" type="ORF">GGB84_005394</name>
</gene>
<dbReference type="InterPro" id="IPR040755">
    <property type="entry name" value="IrmA"/>
</dbReference>
<dbReference type="EMBL" id="DAAYTU010000019">
    <property type="protein sequence ID" value="HAG5771479.1"/>
    <property type="molecule type" value="Genomic_DNA"/>
</dbReference>
<dbReference type="EMBL" id="DAAYTU010000230">
    <property type="protein sequence ID" value="HAG5773539.1"/>
    <property type="molecule type" value="Genomic_DNA"/>
</dbReference>
<evidence type="ECO:0000313" key="2">
    <source>
        <dbReference type="EMBL" id="HAG5773539.1"/>
    </source>
</evidence>
<dbReference type="AlphaFoldDB" id="A0A765X4B1"/>
<name>A0A765X4B1_ECOLX</name>
<reference evidence="1" key="2">
    <citation type="submission" date="2020-02" db="EMBL/GenBank/DDBJ databases">
        <authorList>
            <consortium name="NCBI Pathogen Detection Project"/>
        </authorList>
    </citation>
    <scope>NUCLEOTIDE SEQUENCE</scope>
    <source>
        <strain evidence="1">1839</strain>
    </source>
</reference>
<organism evidence="1">
    <name type="scientific">Escherichia coli</name>
    <dbReference type="NCBI Taxonomy" id="562"/>
    <lineage>
        <taxon>Bacteria</taxon>
        <taxon>Pseudomonadati</taxon>
        <taxon>Pseudomonadota</taxon>
        <taxon>Gammaproteobacteria</taxon>
        <taxon>Enterobacterales</taxon>
        <taxon>Enterobacteriaceae</taxon>
        <taxon>Escherichia</taxon>
    </lineage>
</organism>
<sequence>MSSYGQLLRAFQQHHSDPLSKSGASFLNRFVKALPFIAGLTLCHLLPAQADEQRYISIRNTDTVWTPGNICVYQFRLDNGGSGTGFGQLNVSLRLKDKAGKTLAQGVMEVAPFGESDATRSQDAFLEYECVESVSAVVILKVTELHAGHQTDLPLSIFDPQYYQPLSVSVALN</sequence>
<accession>A0A765X4B1</accession>
<proteinExistence type="predicted"/>
<comment type="caution">
    <text evidence="1">The sequence shown here is derived from an EMBL/GenBank/DDBJ whole genome shotgun (WGS) entry which is preliminary data.</text>
</comment>